<dbReference type="SUPFAM" id="SSF52047">
    <property type="entry name" value="RNI-like"/>
    <property type="match status" value="1"/>
</dbReference>
<accession>A0A9P9DGA4</accession>
<name>A0A9P9DGA4_9HYPO</name>
<sequence>MVELMKLPNETLEALCWCLCSHCFDRGNDSNLPGIKALSALSKTCRRLRDIAQPVLFHYFDPSSENPVPLLRNLLARPDLAANIQEACIGEWDIGMGLSSEDIKFCESTMAMFSHPDGSPFNVSASWFSTEYVVPGHDILFVSQPEVALAAIAMTLMPNVQTLELEVGYHWRFPFCLPGSLPHLTKLDFRHGDTELGQDLIAVEELLAAATNLKIFNCYMLSRISGNFFHQNVVELNLTQSHLEARFFGVLMMGLPNLSIFTYEAGGAHVSDSLDAYPDEISQALHIRADTLQRVSLNLEETYEMEGVGPLHVMTSLKEMKRLKCLVIPSRAIYGDDEDGDETDGFGLTNLLPKSIEDLTIEDLPANKLNDLLELGKVATTLFPSLVKLQVLGLPYRKLGALGNVFCQTKIDVMW</sequence>
<organism evidence="1 2">
    <name type="scientific">Dactylonectria estremocensis</name>
    <dbReference type="NCBI Taxonomy" id="1079267"/>
    <lineage>
        <taxon>Eukaryota</taxon>
        <taxon>Fungi</taxon>
        <taxon>Dikarya</taxon>
        <taxon>Ascomycota</taxon>
        <taxon>Pezizomycotina</taxon>
        <taxon>Sordariomycetes</taxon>
        <taxon>Hypocreomycetidae</taxon>
        <taxon>Hypocreales</taxon>
        <taxon>Nectriaceae</taxon>
        <taxon>Dactylonectria</taxon>
    </lineage>
</organism>
<gene>
    <name evidence="1" type="ORF">B0J13DRAFT_196476</name>
</gene>
<keyword evidence="2" id="KW-1185">Reference proteome</keyword>
<proteinExistence type="predicted"/>
<protein>
    <submittedName>
        <fullName evidence="1">Uncharacterized protein</fullName>
    </submittedName>
</protein>
<evidence type="ECO:0000313" key="1">
    <source>
        <dbReference type="EMBL" id="KAH7118629.1"/>
    </source>
</evidence>
<dbReference type="EMBL" id="JAGMUU010000031">
    <property type="protein sequence ID" value="KAH7118629.1"/>
    <property type="molecule type" value="Genomic_DNA"/>
</dbReference>
<evidence type="ECO:0000313" key="2">
    <source>
        <dbReference type="Proteomes" id="UP000717696"/>
    </source>
</evidence>
<comment type="caution">
    <text evidence="1">The sequence shown here is derived from an EMBL/GenBank/DDBJ whole genome shotgun (WGS) entry which is preliminary data.</text>
</comment>
<reference evidence="1" key="1">
    <citation type="journal article" date="2021" name="Nat. Commun.">
        <title>Genetic determinants of endophytism in the Arabidopsis root mycobiome.</title>
        <authorList>
            <person name="Mesny F."/>
            <person name="Miyauchi S."/>
            <person name="Thiergart T."/>
            <person name="Pickel B."/>
            <person name="Atanasova L."/>
            <person name="Karlsson M."/>
            <person name="Huettel B."/>
            <person name="Barry K.W."/>
            <person name="Haridas S."/>
            <person name="Chen C."/>
            <person name="Bauer D."/>
            <person name="Andreopoulos W."/>
            <person name="Pangilinan J."/>
            <person name="LaButti K."/>
            <person name="Riley R."/>
            <person name="Lipzen A."/>
            <person name="Clum A."/>
            <person name="Drula E."/>
            <person name="Henrissat B."/>
            <person name="Kohler A."/>
            <person name="Grigoriev I.V."/>
            <person name="Martin F.M."/>
            <person name="Hacquard S."/>
        </authorList>
    </citation>
    <scope>NUCLEOTIDE SEQUENCE</scope>
    <source>
        <strain evidence="1">MPI-CAGE-AT-0021</strain>
    </source>
</reference>
<dbReference type="AlphaFoldDB" id="A0A9P9DGA4"/>
<dbReference type="OrthoDB" id="4757858at2759"/>
<dbReference type="Proteomes" id="UP000717696">
    <property type="component" value="Unassembled WGS sequence"/>
</dbReference>